<dbReference type="InterPro" id="IPR011600">
    <property type="entry name" value="Pept_C14_caspase"/>
</dbReference>
<reference evidence="5 6" key="1">
    <citation type="submission" date="2022-10" db="EMBL/GenBank/DDBJ databases">
        <title>Defluviimonas sp. nov., isolated from ocean surface sediments.</title>
        <authorList>
            <person name="He W."/>
            <person name="Wang L."/>
            <person name="Zhang D.-F."/>
        </authorList>
    </citation>
    <scope>NUCLEOTIDE SEQUENCE [LARGE SCALE GENOMIC DNA]</scope>
    <source>
        <strain evidence="5 6">WL0050</strain>
    </source>
</reference>
<dbReference type="Gene3D" id="3.40.50.1460">
    <property type="match status" value="1"/>
</dbReference>
<evidence type="ECO:0000256" key="2">
    <source>
        <dbReference type="SAM" id="SignalP"/>
    </source>
</evidence>
<feature type="coiled-coil region" evidence="1">
    <location>
        <begin position="346"/>
        <end position="378"/>
    </location>
</feature>
<accession>A0ABT2ZNI6</accession>
<evidence type="ECO:0000313" key="5">
    <source>
        <dbReference type="EMBL" id="MCV2872702.1"/>
    </source>
</evidence>
<keyword evidence="1" id="KW-0175">Coiled coil</keyword>
<feature type="domain" description="Peptidoglycan binding-like" evidence="4">
    <location>
        <begin position="297"/>
        <end position="352"/>
    </location>
</feature>
<comment type="caution">
    <text evidence="5">The sequence shown here is derived from an EMBL/GenBank/DDBJ whole genome shotgun (WGS) entry which is preliminary data.</text>
</comment>
<feature type="domain" description="Peptidoglycan binding-like" evidence="4">
    <location>
        <begin position="496"/>
        <end position="547"/>
    </location>
</feature>
<dbReference type="InterPro" id="IPR036365">
    <property type="entry name" value="PGBD-like_sf"/>
</dbReference>
<evidence type="ECO:0000313" key="6">
    <source>
        <dbReference type="Proteomes" id="UP001652564"/>
    </source>
</evidence>
<dbReference type="Proteomes" id="UP001652564">
    <property type="component" value="Unassembled WGS sequence"/>
</dbReference>
<dbReference type="InterPro" id="IPR002477">
    <property type="entry name" value="Peptidoglycan-bd-like"/>
</dbReference>
<keyword evidence="2" id="KW-0732">Signal</keyword>
<dbReference type="Gene3D" id="1.10.101.10">
    <property type="entry name" value="PGBD-like superfamily/PGBD"/>
    <property type="match status" value="2"/>
</dbReference>
<feature type="domain" description="Peptidase C14 caspase" evidence="3">
    <location>
        <begin position="23"/>
        <end position="93"/>
    </location>
</feature>
<feature type="chain" id="PRO_5046192171" evidence="2">
    <location>
        <begin position="21"/>
        <end position="552"/>
    </location>
</feature>
<dbReference type="InterPro" id="IPR036366">
    <property type="entry name" value="PGBDSf"/>
</dbReference>
<dbReference type="RefSeq" id="WP_263739879.1">
    <property type="nucleotide sequence ID" value="NZ_JAOWKZ010000002.1"/>
</dbReference>
<name>A0ABT2ZNI6_9RHOB</name>
<gene>
    <name evidence="5" type="ORF">OEZ71_10395</name>
</gene>
<sequence length="552" mass="59062">MGFKPFVFSAALLIATPLCAQDAALVIGNENYRNASNISAADDALDAAVALEETGLVVRKGSDLDTAAMRALLSEHYGDTTAPGRTVILLAGHFVHAVGETWFLGTEARLPGLASADGAGLPLSTILAIAAERPGKAVVLLGTEERRIDPGRGLSPGIGALDIPQGVTLISGEADDIAEFAGDVVAIRGLTLAALAERAQGLRVEGYLGDTAPFLPAAEVAGPPAPATTSTAAEAGLEIERELWETTREIDTKLAYESYLRRYPDGLFADAARRAITEADDPVAQARAAEEALRLSRDQRRQIQRDLSILDIDPKGIDGLFGPGSRNAIGTWQRRNGHETTGYITAPQMAALAAQAEKRAAELEAEATARQAEQERLDRLYWDQTGAAGDEAGLRAYLRRYPDGLFAELAQERLKVFDDARREQAAAADRAAWDVAVRTNTAAGYRRYLADYPQGAFADEAKLMLAEPDTTAADTAAQEQAARTEQALGLNGVMRSMVEQRLAALGLKPGKADGVFDDDTRRALRRYQQARNLPVTGYLTQQTVARLLVDSL</sequence>
<dbReference type="EMBL" id="JAOWKZ010000002">
    <property type="protein sequence ID" value="MCV2872702.1"/>
    <property type="molecule type" value="Genomic_DNA"/>
</dbReference>
<feature type="signal peptide" evidence="2">
    <location>
        <begin position="1"/>
        <end position="20"/>
    </location>
</feature>
<evidence type="ECO:0000256" key="1">
    <source>
        <dbReference type="SAM" id="Coils"/>
    </source>
</evidence>
<protein>
    <submittedName>
        <fullName evidence="5">Peptidoglycan-binding protein</fullName>
    </submittedName>
</protein>
<dbReference type="Pfam" id="PF01471">
    <property type="entry name" value="PG_binding_1"/>
    <property type="match status" value="2"/>
</dbReference>
<organism evidence="5 6">
    <name type="scientific">Albidovulum litorale</name>
    <dbReference type="NCBI Taxonomy" id="2984134"/>
    <lineage>
        <taxon>Bacteria</taxon>
        <taxon>Pseudomonadati</taxon>
        <taxon>Pseudomonadota</taxon>
        <taxon>Alphaproteobacteria</taxon>
        <taxon>Rhodobacterales</taxon>
        <taxon>Paracoccaceae</taxon>
        <taxon>Albidovulum</taxon>
    </lineage>
</organism>
<evidence type="ECO:0000259" key="4">
    <source>
        <dbReference type="Pfam" id="PF01471"/>
    </source>
</evidence>
<keyword evidence="6" id="KW-1185">Reference proteome</keyword>
<dbReference type="Pfam" id="PF00656">
    <property type="entry name" value="Peptidase_C14"/>
    <property type="match status" value="1"/>
</dbReference>
<evidence type="ECO:0000259" key="3">
    <source>
        <dbReference type="Pfam" id="PF00656"/>
    </source>
</evidence>
<dbReference type="SUPFAM" id="SSF47090">
    <property type="entry name" value="PGBD-like"/>
    <property type="match status" value="2"/>
</dbReference>
<proteinExistence type="predicted"/>